<organism evidence="2 3">
    <name type="scientific">Helicobacter baculiformis</name>
    <dbReference type="NCBI Taxonomy" id="427351"/>
    <lineage>
        <taxon>Bacteria</taxon>
        <taxon>Pseudomonadati</taxon>
        <taxon>Campylobacterota</taxon>
        <taxon>Epsilonproteobacteria</taxon>
        <taxon>Campylobacterales</taxon>
        <taxon>Helicobacteraceae</taxon>
        <taxon>Helicobacter</taxon>
    </lineage>
</organism>
<accession>A0ABV7ZIT4</accession>
<evidence type="ECO:0008006" key="4">
    <source>
        <dbReference type="Google" id="ProtNLM"/>
    </source>
</evidence>
<feature type="transmembrane region" description="Helical" evidence="1">
    <location>
        <begin position="12"/>
        <end position="31"/>
    </location>
</feature>
<reference evidence="3" key="1">
    <citation type="journal article" date="2019" name="Int. J. Syst. Evol. Microbiol.">
        <title>The Global Catalogue of Microorganisms (GCM) 10K type strain sequencing project: providing services to taxonomists for standard genome sequencing and annotation.</title>
        <authorList>
            <consortium name="The Broad Institute Genomics Platform"/>
            <consortium name="The Broad Institute Genome Sequencing Center for Infectious Disease"/>
            <person name="Wu L."/>
            <person name="Ma J."/>
        </authorList>
    </citation>
    <scope>NUCLEOTIDE SEQUENCE [LARGE SCALE GENOMIC DNA]</scope>
    <source>
        <strain evidence="3">CCUG 53816</strain>
    </source>
</reference>
<gene>
    <name evidence="2" type="ORF">ACFOPX_06160</name>
</gene>
<evidence type="ECO:0000256" key="1">
    <source>
        <dbReference type="SAM" id="Phobius"/>
    </source>
</evidence>
<keyword evidence="3" id="KW-1185">Reference proteome</keyword>
<sequence>MLRHAKIGTKVLLVICSVVGVSIGILGWLIGTKVQKAIKERTVAQLTEGTGEVAARLQRVISRTFEQFNKLSTKLSNIDLTQEDQQLQLVKKFFLKALMPSALRSDT</sequence>
<evidence type="ECO:0000313" key="3">
    <source>
        <dbReference type="Proteomes" id="UP001595783"/>
    </source>
</evidence>
<keyword evidence="1" id="KW-0472">Membrane</keyword>
<evidence type="ECO:0000313" key="2">
    <source>
        <dbReference type="EMBL" id="MFC3848105.1"/>
    </source>
</evidence>
<name>A0ABV7ZIT4_9HELI</name>
<comment type="caution">
    <text evidence="2">The sequence shown here is derived from an EMBL/GenBank/DDBJ whole genome shotgun (WGS) entry which is preliminary data.</text>
</comment>
<keyword evidence="1" id="KW-1133">Transmembrane helix</keyword>
<dbReference type="RefSeq" id="WP_104752676.1">
    <property type="nucleotide sequence ID" value="NZ_JBHRZO010000039.1"/>
</dbReference>
<proteinExistence type="predicted"/>
<keyword evidence="1" id="KW-0812">Transmembrane</keyword>
<dbReference type="Proteomes" id="UP001595783">
    <property type="component" value="Unassembled WGS sequence"/>
</dbReference>
<protein>
    <recommendedName>
        <fullName evidence="4">Methyl-accepting chemotaxis protein</fullName>
    </recommendedName>
</protein>
<dbReference type="EMBL" id="JBHRZO010000039">
    <property type="protein sequence ID" value="MFC3848105.1"/>
    <property type="molecule type" value="Genomic_DNA"/>
</dbReference>